<sequence>MNYEDRLALVKAYLPWMVAEAVRKHHVKSDDRNHFLICWLRMDASFEIADMYAGEFKKRFGDYITLKIENDIRLVAGMIPNFLKAYVDIQEDELKMGRMCSLVKAFVEEQLDDFENWCGQAALGMSDDEDEKEM</sequence>
<protein>
    <submittedName>
        <fullName evidence="1">Uncharacterized protein</fullName>
    </submittedName>
</protein>
<name>A0A6C0AJ14_9ZZZZ</name>
<reference evidence="1" key="1">
    <citation type="journal article" date="2020" name="Nature">
        <title>Giant virus diversity and host interactions through global metagenomics.</title>
        <authorList>
            <person name="Schulz F."/>
            <person name="Roux S."/>
            <person name="Paez-Espino D."/>
            <person name="Jungbluth S."/>
            <person name="Walsh D.A."/>
            <person name="Denef V.J."/>
            <person name="McMahon K.D."/>
            <person name="Konstantinidis K.T."/>
            <person name="Eloe-Fadrosh E.A."/>
            <person name="Kyrpides N.C."/>
            <person name="Woyke T."/>
        </authorList>
    </citation>
    <scope>NUCLEOTIDE SEQUENCE</scope>
    <source>
        <strain evidence="1">GVMAG-S-1035303-20</strain>
    </source>
</reference>
<proteinExistence type="predicted"/>
<dbReference type="AlphaFoldDB" id="A0A6C0AJ14"/>
<accession>A0A6C0AJ14</accession>
<evidence type="ECO:0000313" key="1">
    <source>
        <dbReference type="EMBL" id="QHS79636.1"/>
    </source>
</evidence>
<organism evidence="1">
    <name type="scientific">viral metagenome</name>
    <dbReference type="NCBI Taxonomy" id="1070528"/>
    <lineage>
        <taxon>unclassified sequences</taxon>
        <taxon>metagenomes</taxon>
        <taxon>organismal metagenomes</taxon>
    </lineage>
</organism>
<dbReference type="EMBL" id="MN740650">
    <property type="protein sequence ID" value="QHS79636.1"/>
    <property type="molecule type" value="Genomic_DNA"/>
</dbReference>